<dbReference type="Pfam" id="PF13727">
    <property type="entry name" value="CoA_binding_3"/>
    <property type="match status" value="1"/>
</dbReference>
<feature type="transmembrane region" description="Helical" evidence="2">
    <location>
        <begin position="42"/>
        <end position="63"/>
    </location>
</feature>
<dbReference type="Proteomes" id="UP001321786">
    <property type="component" value="Chromosome"/>
</dbReference>
<evidence type="ECO:0000313" key="4">
    <source>
        <dbReference type="EMBL" id="BEP30372.1"/>
    </source>
</evidence>
<protein>
    <submittedName>
        <fullName evidence="4">Nucleoside-diphosphate sugar epimerase/dehydratase</fullName>
    </submittedName>
</protein>
<dbReference type="CDD" id="cd05237">
    <property type="entry name" value="UDP_invert_4-6DH_SDR_e"/>
    <property type="match status" value="1"/>
</dbReference>
<name>A0AAU9EE28_9FIRM</name>
<dbReference type="InterPro" id="IPR003869">
    <property type="entry name" value="Polysac_CapD-like"/>
</dbReference>
<evidence type="ECO:0000313" key="5">
    <source>
        <dbReference type="Proteomes" id="UP001321786"/>
    </source>
</evidence>
<evidence type="ECO:0000256" key="1">
    <source>
        <dbReference type="ARBA" id="ARBA00007430"/>
    </source>
</evidence>
<dbReference type="PANTHER" id="PTHR43318">
    <property type="entry name" value="UDP-N-ACETYLGLUCOSAMINE 4,6-DEHYDRATASE"/>
    <property type="match status" value="1"/>
</dbReference>
<feature type="domain" description="Polysaccharide biosynthesis protein CapD-like" evidence="3">
    <location>
        <begin position="284"/>
        <end position="567"/>
    </location>
</feature>
<evidence type="ECO:0000256" key="2">
    <source>
        <dbReference type="SAM" id="Phobius"/>
    </source>
</evidence>
<sequence length="618" mass="69651">MKRKIRAMAFVILDILIINLDILLALIIRFGFDFSAVNVDAIIKHLPEFLIIKLAVFTYFNFYKSLWKYASIDELLQIFNGVVVANTIMVSYLFLLRIGGFPRSVIVLIGLFDLLFIGGSRLSYRVLRRVKQKYGVFSSDKTRVLIIGAGEAGCMISKEVNSHIKLNSVTVAFLDDSDLKQSKIINGARVVGKIEKLSEIVEKLKIDQIIIALPSANKSRIKEIIDLSKETKCKVKILPKMDDILNSSVSIKNLREINIEDLLGREEVKLDIELIKNYIVKKTILVTGGGGSIGSEICRQVAKYSPRKLIIFDIYENNAYDIQNELLRKYKENINLDVVIGSVRDSERLEEIMKNNKVDLIFHAAAHKHVPLMERSPKEAVKNNVFGTKNVAETAIKYSVPKFVMISTDKAVNPTNIMGATKRVCEMLIQTLNQKNKTEFVAVRFGNVLGSNGSVIPLFKKQIKDGGPLTVTHEEVTRYFMTIPEASKLVIQAGAMAKGGEIFILDMGKPTKIIDLASDLIKLSGLEPNVDIDIEVTGLRPGEKLYEELLLKKDNHIKTSNKKIFIEKPISINKRIFLSKLNKLKDGSLDEKNIYNKLDDIIETFEYDGKNDKVINIR</sequence>
<organism evidence="4 5">
    <name type="scientific">Helicovermis profundi</name>
    <dbReference type="NCBI Taxonomy" id="3065157"/>
    <lineage>
        <taxon>Bacteria</taxon>
        <taxon>Bacillati</taxon>
        <taxon>Bacillota</taxon>
        <taxon>Clostridia</taxon>
        <taxon>Helicovermis</taxon>
    </lineage>
</organism>
<reference evidence="4 5" key="1">
    <citation type="submission" date="2023-08" db="EMBL/GenBank/DDBJ databases">
        <title>Helicovermis profunda gen. nov., sp. nov., a novel mesophilic, fermentative bacterium within the Bacillota from a deep-sea hydrothermal vent chimney.</title>
        <authorList>
            <person name="Miyazaki U."/>
            <person name="Mizutani D."/>
            <person name="Hashimoto Y."/>
            <person name="Tame A."/>
            <person name="Sawayama S."/>
            <person name="Miyazaki J."/>
            <person name="Takai K."/>
            <person name="Nakagawa S."/>
        </authorList>
    </citation>
    <scope>NUCLEOTIDE SEQUENCE [LARGE SCALE GENOMIC DNA]</scope>
    <source>
        <strain evidence="4 5">S502</strain>
    </source>
</reference>
<accession>A0AAU9EE28</accession>
<feature type="transmembrane region" description="Helical" evidence="2">
    <location>
        <begin position="101"/>
        <end position="124"/>
    </location>
</feature>
<keyword evidence="5" id="KW-1185">Reference proteome</keyword>
<dbReference type="EMBL" id="AP028654">
    <property type="protein sequence ID" value="BEP30372.1"/>
    <property type="molecule type" value="Genomic_DNA"/>
</dbReference>
<dbReference type="Pfam" id="PF02719">
    <property type="entry name" value="Polysacc_synt_2"/>
    <property type="match status" value="1"/>
</dbReference>
<evidence type="ECO:0000259" key="3">
    <source>
        <dbReference type="Pfam" id="PF02719"/>
    </source>
</evidence>
<dbReference type="InterPro" id="IPR036291">
    <property type="entry name" value="NAD(P)-bd_dom_sf"/>
</dbReference>
<dbReference type="SUPFAM" id="SSF51735">
    <property type="entry name" value="NAD(P)-binding Rossmann-fold domains"/>
    <property type="match status" value="2"/>
</dbReference>
<gene>
    <name evidence="4" type="ORF">HLPR_27030</name>
</gene>
<dbReference type="KEGG" id="hprf:HLPR_27030"/>
<dbReference type="InterPro" id="IPR051203">
    <property type="entry name" value="Polysaccharide_Synthase-Rel"/>
</dbReference>
<feature type="transmembrane region" description="Helical" evidence="2">
    <location>
        <begin position="7"/>
        <end position="30"/>
    </location>
</feature>
<keyword evidence="2" id="KW-1133">Transmembrane helix</keyword>
<feature type="transmembrane region" description="Helical" evidence="2">
    <location>
        <begin position="75"/>
        <end position="95"/>
    </location>
</feature>
<dbReference type="AlphaFoldDB" id="A0AAU9EE28"/>
<comment type="similarity">
    <text evidence="1">Belongs to the polysaccharide synthase family.</text>
</comment>
<dbReference type="PANTHER" id="PTHR43318:SF1">
    <property type="entry name" value="POLYSACCHARIDE BIOSYNTHESIS PROTEIN EPSC-RELATED"/>
    <property type="match status" value="1"/>
</dbReference>
<dbReference type="Gene3D" id="3.40.50.720">
    <property type="entry name" value="NAD(P)-binding Rossmann-like Domain"/>
    <property type="match status" value="2"/>
</dbReference>
<dbReference type="RefSeq" id="WP_338535963.1">
    <property type="nucleotide sequence ID" value="NZ_AP028654.1"/>
</dbReference>
<keyword evidence="2" id="KW-0472">Membrane</keyword>
<keyword evidence="2" id="KW-0812">Transmembrane</keyword>
<proteinExistence type="inferred from homology"/>